<evidence type="ECO:0000256" key="1">
    <source>
        <dbReference type="SAM" id="MobiDB-lite"/>
    </source>
</evidence>
<dbReference type="VEuPathDB" id="FungiDB:CC77DRAFT_448354"/>
<proteinExistence type="predicted"/>
<dbReference type="EMBL" id="KV441493">
    <property type="protein sequence ID" value="OAG15520.1"/>
    <property type="molecule type" value="Genomic_DNA"/>
</dbReference>
<evidence type="ECO:0000313" key="2">
    <source>
        <dbReference type="EMBL" id="OAG15520.1"/>
    </source>
</evidence>
<evidence type="ECO:0000313" key="3">
    <source>
        <dbReference type="Proteomes" id="UP000077248"/>
    </source>
</evidence>
<dbReference type="AlphaFoldDB" id="A0A177D8L3"/>
<dbReference type="Proteomes" id="UP000077248">
    <property type="component" value="Unassembled WGS sequence"/>
</dbReference>
<name>A0A177D8L3_ALTAL</name>
<accession>A0A177D8L3</accession>
<dbReference type="RefSeq" id="XP_018380941.1">
    <property type="nucleotide sequence ID" value="XM_018531727.1"/>
</dbReference>
<dbReference type="GeneID" id="29117321"/>
<organism evidence="2 3">
    <name type="scientific">Alternaria alternata</name>
    <name type="common">Alternaria rot fungus</name>
    <name type="synonym">Torula alternata</name>
    <dbReference type="NCBI Taxonomy" id="5599"/>
    <lineage>
        <taxon>Eukaryota</taxon>
        <taxon>Fungi</taxon>
        <taxon>Dikarya</taxon>
        <taxon>Ascomycota</taxon>
        <taxon>Pezizomycotina</taxon>
        <taxon>Dothideomycetes</taxon>
        <taxon>Pleosporomycetidae</taxon>
        <taxon>Pleosporales</taxon>
        <taxon>Pleosporineae</taxon>
        <taxon>Pleosporaceae</taxon>
        <taxon>Alternaria</taxon>
        <taxon>Alternaria sect. Alternaria</taxon>
        <taxon>Alternaria alternata complex</taxon>
    </lineage>
</organism>
<reference evidence="2 3" key="1">
    <citation type="submission" date="2016-05" db="EMBL/GenBank/DDBJ databases">
        <title>Comparative analysis of secretome profiles of manganese(II)-oxidizing ascomycete fungi.</title>
        <authorList>
            <consortium name="DOE Joint Genome Institute"/>
            <person name="Zeiner C.A."/>
            <person name="Purvine S.O."/>
            <person name="Zink E.M."/>
            <person name="Wu S."/>
            <person name="Pasa-Tolic L."/>
            <person name="Chaput D.L."/>
            <person name="Haridas S."/>
            <person name="Grigoriev I.V."/>
            <person name="Santelli C.M."/>
            <person name="Hansel C.M."/>
        </authorList>
    </citation>
    <scope>NUCLEOTIDE SEQUENCE [LARGE SCALE GENOMIC DNA]</scope>
    <source>
        <strain evidence="2 3">SRC1lrK2f</strain>
    </source>
</reference>
<protein>
    <submittedName>
        <fullName evidence="2">Uncharacterized protein</fullName>
    </submittedName>
</protein>
<dbReference type="KEGG" id="aalt:CC77DRAFT_448354"/>
<keyword evidence="3" id="KW-1185">Reference proteome</keyword>
<feature type="region of interest" description="Disordered" evidence="1">
    <location>
        <begin position="1"/>
        <end position="30"/>
    </location>
</feature>
<gene>
    <name evidence="2" type="ORF">CC77DRAFT_448354</name>
</gene>
<sequence>MVLTQLVRTHRQCRPKAGGGRSASPPHENREASVVCLAALGMHRNVTQLSSAPASSAKSWRMSMQPGLRRLGAGPSRWHLPPFSRAMIASKFLGLLQPTVPVAHLSIPFPSLVSTEQRDREKDIGPPLTKAPLLASGLKNRTHVKLQACGSRAGLRASSQPCRSIHLLHPNLLCCDSPAAATISNALYT</sequence>